<protein>
    <submittedName>
        <fullName evidence="2">Alpha/beta hydrolase</fullName>
    </submittedName>
</protein>
<dbReference type="Gene3D" id="3.40.50.1820">
    <property type="entry name" value="alpha/beta hydrolase"/>
    <property type="match status" value="1"/>
</dbReference>
<dbReference type="SUPFAM" id="SSF53474">
    <property type="entry name" value="alpha/beta-Hydrolases"/>
    <property type="match status" value="1"/>
</dbReference>
<dbReference type="InterPro" id="IPR000073">
    <property type="entry name" value="AB_hydrolase_1"/>
</dbReference>
<evidence type="ECO:0000313" key="2">
    <source>
        <dbReference type="EMBL" id="MBP3985782.1"/>
    </source>
</evidence>
<dbReference type="RefSeq" id="WP_210537661.1">
    <property type="nucleotide sequence ID" value="NZ_JAGKTC010000004.1"/>
</dbReference>
<keyword evidence="3" id="KW-1185">Reference proteome</keyword>
<reference evidence="2" key="1">
    <citation type="journal article" date="2016" name="Int. J. Syst. Evol. Microbiol.">
        <title>Pseudoxanthomonas helianthi sp. nov., isolated from roots of Jerusalem artichoke (Helianthus tuberosus).</title>
        <authorList>
            <person name="Kittiwongwattana C."/>
            <person name="Thawai C."/>
        </authorList>
    </citation>
    <scope>NUCLEOTIDE SEQUENCE</scope>
    <source>
        <strain evidence="2">110414</strain>
    </source>
</reference>
<evidence type="ECO:0000259" key="1">
    <source>
        <dbReference type="Pfam" id="PF00561"/>
    </source>
</evidence>
<dbReference type="Pfam" id="PF00561">
    <property type="entry name" value="Abhydrolase_1"/>
    <property type="match status" value="1"/>
</dbReference>
<dbReference type="InterPro" id="IPR029058">
    <property type="entry name" value="AB_hydrolase_fold"/>
</dbReference>
<feature type="domain" description="AB hydrolase-1" evidence="1">
    <location>
        <begin position="26"/>
        <end position="132"/>
    </location>
</feature>
<organism evidence="2 3">
    <name type="scientific">Pseudoxanthomonas helianthi</name>
    <dbReference type="NCBI Taxonomy" id="1453541"/>
    <lineage>
        <taxon>Bacteria</taxon>
        <taxon>Pseudomonadati</taxon>
        <taxon>Pseudomonadota</taxon>
        <taxon>Gammaproteobacteria</taxon>
        <taxon>Lysobacterales</taxon>
        <taxon>Lysobacteraceae</taxon>
        <taxon>Pseudoxanthomonas</taxon>
    </lineage>
</organism>
<name>A0A940X6C0_9GAMM</name>
<comment type="caution">
    <text evidence="2">The sequence shown here is derived from an EMBL/GenBank/DDBJ whole genome shotgun (WGS) entry which is preliminary data.</text>
</comment>
<dbReference type="AlphaFoldDB" id="A0A940X6C0"/>
<keyword evidence="2" id="KW-0378">Hydrolase</keyword>
<dbReference type="PANTHER" id="PTHR43329">
    <property type="entry name" value="EPOXIDE HYDROLASE"/>
    <property type="match status" value="1"/>
</dbReference>
<dbReference type="GO" id="GO:0016787">
    <property type="term" value="F:hydrolase activity"/>
    <property type="evidence" value="ECO:0007669"/>
    <property type="project" value="UniProtKB-KW"/>
</dbReference>
<sequence length="282" mass="30499">MEITISSVGDLQIAARCSGDASKPGLILLHGWPQSSHAFAGILDELGQDHFALAFDLPGIGRSQGKPPSAEKTVIADIVLSAAERLDAKGIVIAGYDVGGMVAYAAARDHAARLSGAIVMNTVLPGVPPWEETLANPKIFHFALHALAELPELLVAGRQRAYFDFFFDMLAGNKRALSDEARDEYARAYERPEALSAGFDWYRAMAEDARHNARKKRIALPMLYARGDADGAKPERYVGPLRELGAEAVEGITIAGGEFVAEESPDRLIAAIRDFRRRLTSA</sequence>
<dbReference type="Proteomes" id="UP000673447">
    <property type="component" value="Unassembled WGS sequence"/>
</dbReference>
<accession>A0A940X6C0</accession>
<gene>
    <name evidence="2" type="ORF">J5837_15340</name>
</gene>
<dbReference type="EMBL" id="JAGKTC010000004">
    <property type="protein sequence ID" value="MBP3985782.1"/>
    <property type="molecule type" value="Genomic_DNA"/>
</dbReference>
<evidence type="ECO:0000313" key="3">
    <source>
        <dbReference type="Proteomes" id="UP000673447"/>
    </source>
</evidence>
<reference evidence="2" key="2">
    <citation type="submission" date="2021-03" db="EMBL/GenBank/DDBJ databases">
        <authorList>
            <person name="Cao W."/>
        </authorList>
    </citation>
    <scope>NUCLEOTIDE SEQUENCE</scope>
    <source>
        <strain evidence="2">110414</strain>
    </source>
</reference>
<proteinExistence type="predicted"/>